<accession>A0A182YRN4</accession>
<organism evidence="2 3">
    <name type="scientific">Anopheles stephensi</name>
    <name type="common">Indo-Pakistan malaria mosquito</name>
    <dbReference type="NCBI Taxonomy" id="30069"/>
    <lineage>
        <taxon>Eukaryota</taxon>
        <taxon>Metazoa</taxon>
        <taxon>Ecdysozoa</taxon>
        <taxon>Arthropoda</taxon>
        <taxon>Hexapoda</taxon>
        <taxon>Insecta</taxon>
        <taxon>Pterygota</taxon>
        <taxon>Neoptera</taxon>
        <taxon>Endopterygota</taxon>
        <taxon>Diptera</taxon>
        <taxon>Nematocera</taxon>
        <taxon>Culicoidea</taxon>
        <taxon>Culicidae</taxon>
        <taxon>Anophelinae</taxon>
        <taxon>Anopheles</taxon>
    </lineage>
</organism>
<evidence type="ECO:0000313" key="2">
    <source>
        <dbReference type="EnsemblMetazoa" id="ASTEI11120-PA"/>
    </source>
</evidence>
<evidence type="ECO:0000256" key="1">
    <source>
        <dbReference type="SAM" id="MobiDB-lite"/>
    </source>
</evidence>
<feature type="compositionally biased region" description="Polar residues" evidence="1">
    <location>
        <begin position="1"/>
        <end position="13"/>
    </location>
</feature>
<feature type="compositionally biased region" description="Low complexity" evidence="1">
    <location>
        <begin position="24"/>
        <end position="36"/>
    </location>
</feature>
<dbReference type="Proteomes" id="UP000076408">
    <property type="component" value="Unassembled WGS sequence"/>
</dbReference>
<evidence type="ECO:0000313" key="3">
    <source>
        <dbReference type="Proteomes" id="UP000076408"/>
    </source>
</evidence>
<dbReference type="VEuPathDB" id="VectorBase:ASTEI20_039989"/>
<dbReference type="VEuPathDB" id="VectorBase:ASTEI11120"/>
<reference evidence="2" key="2">
    <citation type="submission" date="2020-05" db="UniProtKB">
        <authorList>
            <consortium name="EnsemblMetazoa"/>
        </authorList>
    </citation>
    <scope>IDENTIFICATION</scope>
    <source>
        <strain evidence="2">Indian</strain>
    </source>
</reference>
<sequence>MERPLHQQQQYSFNGHVIRPRIRSSNSMSSSSSTASNYHHHHQQHHASNGSNSGGKHVEWSDDDHLHDDGYFSSDTRRRRSGTWPKFWKLPIEVTEGEMIMTEWIGTEPWYCLFRCFFSKVDSEN</sequence>
<proteinExistence type="predicted"/>
<name>A0A182YRN4_ANOST</name>
<dbReference type="STRING" id="30069.A0A182YRN4"/>
<keyword evidence="3" id="KW-1185">Reference proteome</keyword>
<reference evidence="3" key="1">
    <citation type="journal article" date="2014" name="Genome Biol.">
        <title>Genome analysis of a major urban malaria vector mosquito, Anopheles stephensi.</title>
        <authorList>
            <person name="Jiang X."/>
            <person name="Peery A."/>
            <person name="Hall A.B."/>
            <person name="Sharma A."/>
            <person name="Chen X.G."/>
            <person name="Waterhouse R.M."/>
            <person name="Komissarov A."/>
            <person name="Riehle M.M."/>
            <person name="Shouche Y."/>
            <person name="Sharakhova M.V."/>
            <person name="Lawson D."/>
            <person name="Pakpour N."/>
            <person name="Arensburger P."/>
            <person name="Davidson V.L."/>
            <person name="Eiglmeier K."/>
            <person name="Emrich S."/>
            <person name="George P."/>
            <person name="Kennedy R.C."/>
            <person name="Mane S.P."/>
            <person name="Maslen G."/>
            <person name="Oringanje C."/>
            <person name="Qi Y."/>
            <person name="Settlage R."/>
            <person name="Tojo M."/>
            <person name="Tubio J.M."/>
            <person name="Unger M.F."/>
            <person name="Wang B."/>
            <person name="Vernick K.D."/>
            <person name="Ribeiro J.M."/>
            <person name="James A.A."/>
            <person name="Michel K."/>
            <person name="Riehle M.A."/>
            <person name="Luckhart S."/>
            <person name="Sharakhov I.V."/>
            <person name="Tu Z."/>
        </authorList>
    </citation>
    <scope>NUCLEOTIDE SEQUENCE [LARGE SCALE GENOMIC DNA]</scope>
    <source>
        <strain evidence="3">Indian</strain>
    </source>
</reference>
<protein>
    <submittedName>
        <fullName evidence="2">Uncharacterized protein</fullName>
    </submittedName>
</protein>
<feature type="region of interest" description="Disordered" evidence="1">
    <location>
        <begin position="1"/>
        <end position="61"/>
    </location>
</feature>
<dbReference type="EnsemblMetazoa" id="ASTEI11120-RA">
    <property type="protein sequence ID" value="ASTEI11120-PA"/>
    <property type="gene ID" value="ASTEI11120"/>
</dbReference>
<dbReference type="AlphaFoldDB" id="A0A182YRN4"/>